<dbReference type="InterPro" id="IPR001519">
    <property type="entry name" value="Ferritin"/>
</dbReference>
<evidence type="ECO:0000256" key="5">
    <source>
        <dbReference type="PIRSR" id="PIRSR601519-1"/>
    </source>
</evidence>
<dbReference type="InterPro" id="IPR009078">
    <property type="entry name" value="Ferritin-like_SF"/>
</dbReference>
<keyword evidence="6" id="KW-0560">Oxidoreductase</keyword>
<dbReference type="GO" id="GO:0005737">
    <property type="term" value="C:cytoplasm"/>
    <property type="evidence" value="ECO:0007669"/>
    <property type="project" value="TreeGrafter"/>
</dbReference>
<dbReference type="OMA" id="ECQGWES"/>
<dbReference type="InterPro" id="IPR008331">
    <property type="entry name" value="Ferritin_DPS_dom"/>
</dbReference>
<dbReference type="OrthoDB" id="186462at2759"/>
<keyword evidence="8" id="KW-1185">Reference proteome</keyword>
<name>A0A8B7Y9C9_ACAPL</name>
<evidence type="ECO:0000256" key="2">
    <source>
        <dbReference type="ARBA" id="ARBA00022434"/>
    </source>
</evidence>
<dbReference type="RefSeq" id="XP_022088325.1">
    <property type="nucleotide sequence ID" value="XM_022232633.1"/>
</dbReference>
<comment type="similarity">
    <text evidence="1 6">Belongs to the ferritin family.</text>
</comment>
<accession>A0A8B7Y9C9</accession>
<dbReference type="Gene3D" id="1.20.1260.10">
    <property type="match status" value="1"/>
</dbReference>
<evidence type="ECO:0000256" key="4">
    <source>
        <dbReference type="ARBA" id="ARBA00023004"/>
    </source>
</evidence>
<proteinExistence type="inferred from homology"/>
<dbReference type="AlphaFoldDB" id="A0A8B7Y9C9"/>
<feature type="binding site" evidence="5">
    <location>
        <position position="73"/>
    </location>
    <ligand>
        <name>Fe cation</name>
        <dbReference type="ChEBI" id="CHEBI:24875"/>
        <label>1</label>
    </ligand>
</feature>
<protein>
    <recommendedName>
        <fullName evidence="6">Ferritin</fullName>
        <ecNumber evidence="6">1.16.3.1</ecNumber>
    </recommendedName>
</protein>
<dbReference type="GO" id="GO:0006826">
    <property type="term" value="P:iron ion transport"/>
    <property type="evidence" value="ECO:0007669"/>
    <property type="project" value="InterPro"/>
</dbReference>
<dbReference type="GeneID" id="110978010"/>
<dbReference type="PROSITE" id="PS50905">
    <property type="entry name" value="FERRITIN_LIKE"/>
    <property type="match status" value="1"/>
</dbReference>
<dbReference type="SUPFAM" id="SSF47240">
    <property type="entry name" value="Ferritin-like"/>
    <property type="match status" value="1"/>
</dbReference>
<comment type="catalytic activity">
    <reaction evidence="6">
        <text>4 Fe(2+) + O2 + 4 H(+) = 4 Fe(3+) + 2 H2O</text>
        <dbReference type="Rhea" id="RHEA:11148"/>
        <dbReference type="ChEBI" id="CHEBI:15377"/>
        <dbReference type="ChEBI" id="CHEBI:15378"/>
        <dbReference type="ChEBI" id="CHEBI:15379"/>
        <dbReference type="ChEBI" id="CHEBI:29033"/>
        <dbReference type="ChEBI" id="CHEBI:29034"/>
        <dbReference type="EC" id="1.16.3.1"/>
    </reaction>
</comment>
<dbReference type="EC" id="1.16.3.1" evidence="6"/>
<dbReference type="GO" id="GO:0008199">
    <property type="term" value="F:ferric iron binding"/>
    <property type="evidence" value="ECO:0007669"/>
    <property type="project" value="InterPro"/>
</dbReference>
<sequence>MELMAYQNKRGGRVCLQDIKSPAQEFSNGQKALEAALQLEKDVNKSWLELDEVAGNAKDEQFAAFIDDYLQAQTDQIKELGDHLANSIRAGPNLGEYIFDKESLSS</sequence>
<keyword evidence="3 5" id="KW-0479">Metal-binding</keyword>
<organism evidence="8 10">
    <name type="scientific">Acanthaster planci</name>
    <name type="common">Crown-of-thorns starfish</name>
    <dbReference type="NCBI Taxonomy" id="133434"/>
    <lineage>
        <taxon>Eukaryota</taxon>
        <taxon>Metazoa</taxon>
        <taxon>Echinodermata</taxon>
        <taxon>Eleutherozoa</taxon>
        <taxon>Asterozoa</taxon>
        <taxon>Asteroidea</taxon>
        <taxon>Valvatacea</taxon>
        <taxon>Valvatida</taxon>
        <taxon>Acanthasteridae</taxon>
        <taxon>Acanthaster</taxon>
    </lineage>
</organism>
<dbReference type="GO" id="GO:0004322">
    <property type="term" value="F:ferroxidase activity"/>
    <property type="evidence" value="ECO:0007669"/>
    <property type="project" value="UniProtKB-EC"/>
</dbReference>
<dbReference type="PANTHER" id="PTHR11431">
    <property type="entry name" value="FERRITIN"/>
    <property type="match status" value="1"/>
</dbReference>
<evidence type="ECO:0000313" key="8">
    <source>
        <dbReference type="Proteomes" id="UP000694845"/>
    </source>
</evidence>
<feature type="domain" description="Ferritin-like diiron" evidence="7">
    <location>
        <begin position="1"/>
        <end position="91"/>
    </location>
</feature>
<dbReference type="RefSeq" id="XP_022088326.1">
    <property type="nucleotide sequence ID" value="XM_022232634.1"/>
</dbReference>
<evidence type="ECO:0000256" key="3">
    <source>
        <dbReference type="ARBA" id="ARBA00022723"/>
    </source>
</evidence>
<dbReference type="InterPro" id="IPR012347">
    <property type="entry name" value="Ferritin-like"/>
</dbReference>
<evidence type="ECO:0000259" key="7">
    <source>
        <dbReference type="PROSITE" id="PS50905"/>
    </source>
</evidence>
<comment type="function">
    <text evidence="6">Stores iron in a soluble, non-toxic, readily available form. Important for iron homeostasis. Iron is taken up in the ferrous form and deposited as ferric hydroxides after oxidation.</text>
</comment>
<dbReference type="GO" id="GO:0008198">
    <property type="term" value="F:ferrous iron binding"/>
    <property type="evidence" value="ECO:0007669"/>
    <property type="project" value="TreeGrafter"/>
</dbReference>
<reference evidence="9 10" key="1">
    <citation type="submission" date="2025-04" db="UniProtKB">
        <authorList>
            <consortium name="RefSeq"/>
        </authorList>
    </citation>
    <scope>IDENTIFICATION</scope>
</reference>
<dbReference type="GO" id="GO:0006879">
    <property type="term" value="P:intracellular iron ion homeostasis"/>
    <property type="evidence" value="ECO:0007669"/>
    <property type="project" value="UniProtKB-KW"/>
</dbReference>
<dbReference type="InterPro" id="IPR009040">
    <property type="entry name" value="Ferritin-like_diiron"/>
</dbReference>
<dbReference type="Pfam" id="PF00210">
    <property type="entry name" value="Ferritin"/>
    <property type="match status" value="1"/>
</dbReference>
<keyword evidence="4 5" id="KW-0408">Iron</keyword>
<evidence type="ECO:0000313" key="10">
    <source>
        <dbReference type="RefSeq" id="XP_022088326.1"/>
    </source>
</evidence>
<feature type="binding site" evidence="5">
    <location>
        <position position="40"/>
    </location>
    <ligand>
        <name>Fe cation</name>
        <dbReference type="ChEBI" id="CHEBI:24875"/>
        <label>1</label>
    </ligand>
</feature>
<evidence type="ECO:0000313" key="9">
    <source>
        <dbReference type="RefSeq" id="XP_022088325.1"/>
    </source>
</evidence>
<dbReference type="Proteomes" id="UP000694845">
    <property type="component" value="Unplaced"/>
</dbReference>
<gene>
    <name evidence="9 10" type="primary">LOC110978010</name>
</gene>
<evidence type="ECO:0000256" key="1">
    <source>
        <dbReference type="ARBA" id="ARBA00007513"/>
    </source>
</evidence>
<evidence type="ECO:0000256" key="6">
    <source>
        <dbReference type="RuleBase" id="RU361145"/>
    </source>
</evidence>
<keyword evidence="2 6" id="KW-0409">Iron storage</keyword>
<dbReference type="PANTHER" id="PTHR11431:SF75">
    <property type="entry name" value="FERRITIN"/>
    <property type="match status" value="1"/>
</dbReference>